<evidence type="ECO:0000313" key="3">
    <source>
        <dbReference type="Proteomes" id="UP000757461"/>
    </source>
</evidence>
<keyword evidence="2" id="KW-0131">Cell cycle</keyword>
<name>A0A930HYX5_9BACT</name>
<dbReference type="Proteomes" id="UP000757461">
    <property type="component" value="Unassembled WGS sequence"/>
</dbReference>
<feature type="region of interest" description="Disordered" evidence="1">
    <location>
        <begin position="267"/>
        <end position="312"/>
    </location>
</feature>
<accession>A0A930HYX5</accession>
<dbReference type="AlphaFoldDB" id="A0A930HYX5"/>
<keyword evidence="2" id="KW-0132">Cell division</keyword>
<organism evidence="2 3">
    <name type="scientific">Prevotella histicola</name>
    <dbReference type="NCBI Taxonomy" id="470565"/>
    <lineage>
        <taxon>Bacteria</taxon>
        <taxon>Pseudomonadati</taxon>
        <taxon>Bacteroidota</taxon>
        <taxon>Bacteroidia</taxon>
        <taxon>Bacteroidales</taxon>
        <taxon>Prevotellaceae</taxon>
        <taxon>Prevotella</taxon>
    </lineage>
</organism>
<gene>
    <name evidence="2" type="ORF">HXN33_05370</name>
</gene>
<dbReference type="RefSeq" id="WP_008823654.1">
    <property type="nucleotide sequence ID" value="NZ_CP072367.1"/>
</dbReference>
<evidence type="ECO:0000313" key="2">
    <source>
        <dbReference type="EMBL" id="MBF1414995.1"/>
    </source>
</evidence>
<protein>
    <submittedName>
        <fullName evidence="2">Cell division protein FtsQ</fullName>
    </submittedName>
</protein>
<dbReference type="GeneID" id="66731572"/>
<dbReference type="GO" id="GO:0051301">
    <property type="term" value="P:cell division"/>
    <property type="evidence" value="ECO:0007669"/>
    <property type="project" value="UniProtKB-KW"/>
</dbReference>
<evidence type="ECO:0000256" key="1">
    <source>
        <dbReference type="SAM" id="MobiDB-lite"/>
    </source>
</evidence>
<proteinExistence type="predicted"/>
<sequence>MYIQWKKIIITTLDLVLAFYLIMAVTSWNNPDENSQLCTKVDINISDANNAGFLTAGEIKHILEKDHLYPLNKKMESINPRSIEEALKVGPFVKTAQCFKTKNGHVKISITQRMPIIRIKSQHGSDFYLDDNGGILPNSKYTSDLIIATGNIDNNFAKSYIAPLAKTISASPFWLNQIEQINVLPDRGIELVPRVGDHIIFIGYLPYNRYKNTREREIKAFVTKKLSRLEKFYRYGLSQAGWNKYSYIDVEFDNQIVCKRRDSEAEKKEAEALKEEAKKKDSEVQQRTEEQEREKARKEVDQQEHTSDGPTE</sequence>
<reference evidence="2" key="1">
    <citation type="submission" date="2020-04" db="EMBL/GenBank/DDBJ databases">
        <title>Deep metagenomics examines the oral microbiome during advanced dental caries in children, revealing novel taxa and co-occurrences with host molecules.</title>
        <authorList>
            <person name="Baker J.L."/>
            <person name="Morton J.T."/>
            <person name="Dinis M."/>
            <person name="Alvarez R."/>
            <person name="Tran N.C."/>
            <person name="Knight R."/>
            <person name="Edlund A."/>
        </authorList>
    </citation>
    <scope>NUCLEOTIDE SEQUENCE</scope>
    <source>
        <strain evidence="2">JCVI_25_bin.9</strain>
    </source>
</reference>
<dbReference type="EMBL" id="JABZSQ010000080">
    <property type="protein sequence ID" value="MBF1414995.1"/>
    <property type="molecule type" value="Genomic_DNA"/>
</dbReference>
<comment type="caution">
    <text evidence="2">The sequence shown here is derived from an EMBL/GenBank/DDBJ whole genome shotgun (WGS) entry which is preliminary data.</text>
</comment>